<accession>Q0FWV4</accession>
<dbReference type="AlphaFoldDB" id="Q0FWV4"/>
<proteinExistence type="predicted"/>
<name>Q0FWV4_SALBH</name>
<reference evidence="1 2" key="1">
    <citation type="journal article" date="2010" name="J. Bacteriol.">
        <title>Genome sequences of Pelagibaca bermudensis HTCC2601T and Maritimibacter alkaliphilus HTCC2654T, the type strains of two marine Roseobacter genera.</title>
        <authorList>
            <person name="Thrash J.C."/>
            <person name="Cho J.C."/>
            <person name="Ferriera S."/>
            <person name="Johnson J."/>
            <person name="Vergin K.L."/>
            <person name="Giovannoni S.J."/>
        </authorList>
    </citation>
    <scope>NUCLEOTIDE SEQUENCE [LARGE SCALE GENOMIC DNA]</scope>
    <source>
        <strain evidence="2">DSM 26914 / JCM 13377 / KCTC 12554 / HTCC2601</strain>
    </source>
</reference>
<comment type="caution">
    <text evidence="1">The sequence shown here is derived from an EMBL/GenBank/DDBJ whole genome shotgun (WGS) entry which is preliminary data.</text>
</comment>
<organism evidence="1 2">
    <name type="scientific">Salipiger bermudensis (strain DSM 26914 / JCM 13377 / KCTC 12554 / HTCC2601)</name>
    <name type="common">Pelagibaca bermudensis</name>
    <dbReference type="NCBI Taxonomy" id="314265"/>
    <lineage>
        <taxon>Bacteria</taxon>
        <taxon>Pseudomonadati</taxon>
        <taxon>Pseudomonadota</taxon>
        <taxon>Alphaproteobacteria</taxon>
        <taxon>Rhodobacterales</taxon>
        <taxon>Roseobacteraceae</taxon>
        <taxon>Salipiger</taxon>
    </lineage>
</organism>
<dbReference type="EMBL" id="AATQ01000001">
    <property type="protein sequence ID" value="EAU48448.1"/>
    <property type="molecule type" value="Genomic_DNA"/>
</dbReference>
<keyword evidence="2" id="KW-1185">Reference proteome</keyword>
<dbReference type="Proteomes" id="UP000006230">
    <property type="component" value="Unassembled WGS sequence"/>
</dbReference>
<dbReference type="HOGENOM" id="CLU_2937531_0_0_5"/>
<evidence type="ECO:0000313" key="2">
    <source>
        <dbReference type="Proteomes" id="UP000006230"/>
    </source>
</evidence>
<evidence type="ECO:0000313" key="1">
    <source>
        <dbReference type="EMBL" id="EAU48448.1"/>
    </source>
</evidence>
<sequence>MVPKNTSTCSRVPCTLTTLAKLVCISMSFQTTLELRLSPPSLSGAAVSFSSFAKGSSLFR</sequence>
<gene>
    <name evidence="1" type="ORF">R2601_02708</name>
</gene>
<protein>
    <submittedName>
        <fullName evidence="1">Uncharacterized protein</fullName>
    </submittedName>
</protein>